<sequence>MCPDRSLFTDLQPLPCPVSITLGDQRNIQATHSGSIKMRVTINGAQQALTMGRVLYVPRLGFSLISVHALMAQGWAVTFTDDKCLITQGS</sequence>
<proteinExistence type="predicted"/>
<organism evidence="2 3">
    <name type="scientific">Caulochytrium protostelioides</name>
    <dbReference type="NCBI Taxonomy" id="1555241"/>
    <lineage>
        <taxon>Eukaryota</taxon>
        <taxon>Fungi</taxon>
        <taxon>Fungi incertae sedis</taxon>
        <taxon>Chytridiomycota</taxon>
        <taxon>Chytridiomycota incertae sedis</taxon>
        <taxon>Chytridiomycetes</taxon>
        <taxon>Caulochytriales</taxon>
        <taxon>Caulochytriaceae</taxon>
        <taxon>Caulochytrium</taxon>
    </lineage>
</organism>
<dbReference type="Pfam" id="PF22936">
    <property type="entry name" value="Pol_BBD"/>
    <property type="match status" value="1"/>
</dbReference>
<evidence type="ECO:0000259" key="1">
    <source>
        <dbReference type="Pfam" id="PF22936"/>
    </source>
</evidence>
<dbReference type="EMBL" id="ML009749">
    <property type="protein sequence ID" value="RKO96640.1"/>
    <property type="molecule type" value="Genomic_DNA"/>
</dbReference>
<dbReference type="AlphaFoldDB" id="A0A4P9WYN5"/>
<evidence type="ECO:0000313" key="2">
    <source>
        <dbReference type="EMBL" id="RKO96640.1"/>
    </source>
</evidence>
<evidence type="ECO:0000313" key="3">
    <source>
        <dbReference type="Proteomes" id="UP000268535"/>
    </source>
</evidence>
<dbReference type="Proteomes" id="UP000268535">
    <property type="component" value="Unassembled WGS sequence"/>
</dbReference>
<reference evidence="3" key="1">
    <citation type="journal article" date="2018" name="Nat. Microbiol.">
        <title>Leveraging single-cell genomics to expand the fungal tree of life.</title>
        <authorList>
            <person name="Ahrendt S.R."/>
            <person name="Quandt C.A."/>
            <person name="Ciobanu D."/>
            <person name="Clum A."/>
            <person name="Salamov A."/>
            <person name="Andreopoulos B."/>
            <person name="Cheng J.F."/>
            <person name="Woyke T."/>
            <person name="Pelin A."/>
            <person name="Henrissat B."/>
            <person name="Reynolds N.K."/>
            <person name="Benny G.L."/>
            <person name="Smith M.E."/>
            <person name="James T.Y."/>
            <person name="Grigoriev I.V."/>
        </authorList>
    </citation>
    <scope>NUCLEOTIDE SEQUENCE [LARGE SCALE GENOMIC DNA]</scope>
    <source>
        <strain evidence="3">ATCC 52028</strain>
    </source>
</reference>
<name>A0A4P9WYN5_9FUNG</name>
<protein>
    <recommendedName>
        <fullName evidence="1">Retrovirus-related Pol polyprotein from transposon TNT 1-94-like beta-barrel domain-containing protein</fullName>
    </recommendedName>
</protein>
<gene>
    <name evidence="2" type="ORF">CAUPRSCDRAFT_3293</name>
</gene>
<dbReference type="InterPro" id="IPR054722">
    <property type="entry name" value="PolX-like_BBD"/>
</dbReference>
<feature type="domain" description="Retrovirus-related Pol polyprotein from transposon TNT 1-94-like beta-barrel" evidence="1">
    <location>
        <begin position="1"/>
        <end position="74"/>
    </location>
</feature>
<accession>A0A4P9WYN5</accession>
<feature type="non-terminal residue" evidence="2">
    <location>
        <position position="90"/>
    </location>
</feature>